<name>A0A1H3JRN9_9FIRM</name>
<dbReference type="STRING" id="1122142.SAMN02910414_01533"/>
<dbReference type="EMBL" id="FNPG01000017">
    <property type="protein sequence ID" value="SDY42175.1"/>
    <property type="molecule type" value="Genomic_DNA"/>
</dbReference>
<dbReference type="GO" id="GO:0016757">
    <property type="term" value="F:glycosyltransferase activity"/>
    <property type="evidence" value="ECO:0007669"/>
    <property type="project" value="UniProtKB-KW"/>
</dbReference>
<dbReference type="PANTHER" id="PTHR22916:SF51">
    <property type="entry name" value="GLYCOSYLTRANSFERASE EPSH-RELATED"/>
    <property type="match status" value="1"/>
</dbReference>
<evidence type="ECO:0000313" key="4">
    <source>
        <dbReference type="EMBL" id="SDY42175.1"/>
    </source>
</evidence>
<dbReference type="Proteomes" id="UP000183918">
    <property type="component" value="Unassembled WGS sequence"/>
</dbReference>
<evidence type="ECO:0000313" key="5">
    <source>
        <dbReference type="Proteomes" id="UP000183918"/>
    </source>
</evidence>
<reference evidence="4 5" key="1">
    <citation type="submission" date="2016-10" db="EMBL/GenBank/DDBJ databases">
        <authorList>
            <person name="de Groot N.N."/>
        </authorList>
    </citation>
    <scope>NUCLEOTIDE SEQUENCE [LARGE SCALE GENOMIC DNA]</scope>
    <source>
        <strain evidence="4 5">DSM 14045</strain>
    </source>
</reference>
<dbReference type="InterPro" id="IPR029044">
    <property type="entry name" value="Nucleotide-diphossugar_trans"/>
</dbReference>
<keyword evidence="5" id="KW-1185">Reference proteome</keyword>
<dbReference type="CDD" id="cd00761">
    <property type="entry name" value="Glyco_tranf_GTA_type"/>
    <property type="match status" value="1"/>
</dbReference>
<evidence type="ECO:0000259" key="3">
    <source>
        <dbReference type="Pfam" id="PF00535"/>
    </source>
</evidence>
<keyword evidence="1" id="KW-0328">Glycosyltransferase</keyword>
<feature type="domain" description="Glycosyltransferase 2-like" evidence="3">
    <location>
        <begin position="6"/>
        <end position="171"/>
    </location>
</feature>
<gene>
    <name evidence="4" type="ORF">SAMN02910414_01533</name>
</gene>
<dbReference type="Gene3D" id="3.90.550.10">
    <property type="entry name" value="Spore Coat Polysaccharide Biosynthesis Protein SpsA, Chain A"/>
    <property type="match status" value="1"/>
</dbReference>
<evidence type="ECO:0000256" key="1">
    <source>
        <dbReference type="ARBA" id="ARBA00022676"/>
    </source>
</evidence>
<dbReference type="Pfam" id="PF00535">
    <property type="entry name" value="Glycos_transf_2"/>
    <property type="match status" value="1"/>
</dbReference>
<dbReference type="PANTHER" id="PTHR22916">
    <property type="entry name" value="GLYCOSYLTRANSFERASE"/>
    <property type="match status" value="1"/>
</dbReference>
<keyword evidence="2 4" id="KW-0808">Transferase</keyword>
<dbReference type="OrthoDB" id="3189257at2"/>
<dbReference type="SUPFAM" id="SSF53448">
    <property type="entry name" value="Nucleotide-diphospho-sugar transferases"/>
    <property type="match status" value="1"/>
</dbReference>
<proteinExistence type="predicted"/>
<accession>A0A1H3JRN9</accession>
<protein>
    <submittedName>
        <fullName evidence="4">Glycosyltransferase involved in cell wall bisynthesis</fullName>
    </submittedName>
</protein>
<dbReference type="AlphaFoldDB" id="A0A1H3JRN9"/>
<organism evidence="4 5">
    <name type="scientific">Lachnobacterium bovis DSM 14045</name>
    <dbReference type="NCBI Taxonomy" id="1122142"/>
    <lineage>
        <taxon>Bacteria</taxon>
        <taxon>Bacillati</taxon>
        <taxon>Bacillota</taxon>
        <taxon>Clostridia</taxon>
        <taxon>Lachnospirales</taxon>
        <taxon>Lachnospiraceae</taxon>
        <taxon>Lachnobacterium</taxon>
    </lineage>
</organism>
<sequence length="350" mass="41103">MKIKVSIVIPIYNHAKTLKRAILSCINQTYKNIEIILINDGSTDETGKICENAVRKEPRVKYYVKGNGGVSDARNFGIEHASGDYISFLDADDSLRKDAIENMLKEIEDIDFLPDLIVGGYVKRDGKTGKIIEKCLIEHKLITVDIPKVLLNDKQLLVYKSACAKLYKFNIIKEKGIRFEEDVTFGEDAFFNLKFLEYTQSIVQINKYMYNYYEKNTLEKVKRYKMDDVENMWHLSEVLYNKRVRLFKRTNCYEKYQHKVDILYLERIRFFLNMTISNKASRKEVTKKLEQIPFESDIIFSNIKMDEVQNIQDKIVLLGILLKSKEFLYNCFKCKVWVGEKLKEYIANKS</sequence>
<evidence type="ECO:0000256" key="2">
    <source>
        <dbReference type="ARBA" id="ARBA00022679"/>
    </source>
</evidence>
<dbReference type="InterPro" id="IPR001173">
    <property type="entry name" value="Glyco_trans_2-like"/>
</dbReference>
<dbReference type="RefSeq" id="WP_074717704.1">
    <property type="nucleotide sequence ID" value="NZ_FNPG01000017.1"/>
</dbReference>